<evidence type="ECO:0000313" key="2">
    <source>
        <dbReference type="EMBL" id="SFS05505.1"/>
    </source>
</evidence>
<feature type="transmembrane region" description="Helical" evidence="1">
    <location>
        <begin position="34"/>
        <end position="54"/>
    </location>
</feature>
<feature type="transmembrane region" description="Helical" evidence="1">
    <location>
        <begin position="111"/>
        <end position="130"/>
    </location>
</feature>
<feature type="transmembrane region" description="Helical" evidence="1">
    <location>
        <begin position="176"/>
        <end position="197"/>
    </location>
</feature>
<feature type="transmembrane region" description="Helical" evidence="1">
    <location>
        <begin position="142"/>
        <end position="164"/>
    </location>
</feature>
<evidence type="ECO:0000313" key="3">
    <source>
        <dbReference type="Proteomes" id="UP000199024"/>
    </source>
</evidence>
<feature type="transmembrane region" description="Helical" evidence="1">
    <location>
        <begin position="209"/>
        <end position="228"/>
    </location>
</feature>
<proteinExistence type="predicted"/>
<dbReference type="OrthoDB" id="110048at2"/>
<keyword evidence="1" id="KW-0812">Transmembrane</keyword>
<dbReference type="AlphaFoldDB" id="A0A1I6LPV3"/>
<name>A0A1I6LPV3_9BACT</name>
<dbReference type="EMBL" id="FOZL01000001">
    <property type="protein sequence ID" value="SFS05505.1"/>
    <property type="molecule type" value="Genomic_DNA"/>
</dbReference>
<reference evidence="2 3" key="1">
    <citation type="submission" date="2016-10" db="EMBL/GenBank/DDBJ databases">
        <authorList>
            <person name="de Groot N.N."/>
        </authorList>
    </citation>
    <scope>NUCLEOTIDE SEQUENCE [LARGE SCALE GENOMIC DNA]</scope>
    <source>
        <strain evidence="2 3">DSM 21001</strain>
    </source>
</reference>
<gene>
    <name evidence="2" type="ORF">SAMN05421771_1090</name>
</gene>
<keyword evidence="1" id="KW-0472">Membrane</keyword>
<feature type="transmembrane region" description="Helical" evidence="1">
    <location>
        <begin position="74"/>
        <end position="99"/>
    </location>
</feature>
<dbReference type="Proteomes" id="UP000199024">
    <property type="component" value="Unassembled WGS sequence"/>
</dbReference>
<feature type="transmembrane region" description="Helical" evidence="1">
    <location>
        <begin position="6"/>
        <end position="27"/>
    </location>
</feature>
<keyword evidence="3" id="KW-1185">Reference proteome</keyword>
<protein>
    <submittedName>
        <fullName evidence="2">Uncharacterized protein</fullName>
    </submittedName>
</protein>
<evidence type="ECO:0000256" key="1">
    <source>
        <dbReference type="SAM" id="Phobius"/>
    </source>
</evidence>
<organism evidence="2 3">
    <name type="scientific">Granulicella pectinivorans</name>
    <dbReference type="NCBI Taxonomy" id="474950"/>
    <lineage>
        <taxon>Bacteria</taxon>
        <taxon>Pseudomonadati</taxon>
        <taxon>Acidobacteriota</taxon>
        <taxon>Terriglobia</taxon>
        <taxon>Terriglobales</taxon>
        <taxon>Acidobacteriaceae</taxon>
        <taxon>Granulicella</taxon>
    </lineage>
</organism>
<accession>A0A1I6LPV3</accession>
<keyword evidence="1" id="KW-1133">Transmembrane helix</keyword>
<sequence length="293" mass="32532">MKSQLVIDMISLGECLACALALLVLLLRNQFRSYLSLSLFLTTRLVSDLVMAAIMMRLQTDHAAYKTFYPVYFYVYWISYALEAVLLLMAVHGIYRLAMAPLQGLQRLGMLVFRWAAAVSLAVTLGLAFGPHITASRFIVRFVAQLQQTSSILTLCLLLFVCFAIRPMGLSYRSRIFGASLGLGMLATTNLVVSAWIASGRQLYSVVNIGNGIAICAAFCVWGVYFAIPEPKRRMIILPTTSPFLRWNQISQALGDEPGYVAIAGVPPEMFADAEIEVMKRASRKMVEYPEMA</sequence>
<dbReference type="RefSeq" id="WP_089837328.1">
    <property type="nucleotide sequence ID" value="NZ_FOZL01000001.1"/>
</dbReference>